<keyword evidence="3" id="KW-1185">Reference proteome</keyword>
<evidence type="ECO:0000256" key="1">
    <source>
        <dbReference type="SAM" id="Phobius"/>
    </source>
</evidence>
<sequence length="79" mass="8714">MQDKQDKKGKDFANHWLTGVFAVAFFAGALAPLAATPRFSNMVPPDAQPMFLLACGALILLSGLAQFVWWIAWSINHPR</sequence>
<keyword evidence="1" id="KW-0812">Transmembrane</keyword>
<dbReference type="AlphaFoldDB" id="A0A496PHE2"/>
<protein>
    <submittedName>
        <fullName evidence="2">Uncharacterized protein</fullName>
    </submittedName>
</protein>
<feature type="transmembrane region" description="Helical" evidence="1">
    <location>
        <begin position="51"/>
        <end position="73"/>
    </location>
</feature>
<evidence type="ECO:0000313" key="2">
    <source>
        <dbReference type="EMBL" id="RKW69902.1"/>
    </source>
</evidence>
<keyword evidence="1" id="KW-0472">Membrane</keyword>
<accession>A0A496PHE2</accession>
<name>A0A496PHE2_9MICC</name>
<gene>
    <name evidence="2" type="ORF">DWQ67_10535</name>
</gene>
<feature type="transmembrane region" description="Helical" evidence="1">
    <location>
        <begin position="12"/>
        <end position="31"/>
    </location>
</feature>
<reference evidence="2 3" key="1">
    <citation type="submission" date="2018-07" db="EMBL/GenBank/DDBJ databases">
        <title>Arthrobacter sp. nov., isolated from raw cow's milk with high bacterial count.</title>
        <authorList>
            <person name="Hahne J."/>
            <person name="Isele D."/>
            <person name="Lipski A."/>
        </authorList>
    </citation>
    <scope>NUCLEOTIDE SEQUENCE [LARGE SCALE GENOMIC DNA]</scope>
    <source>
        <strain evidence="2 3">JZ R-183</strain>
    </source>
</reference>
<dbReference type="EMBL" id="QQXL01000006">
    <property type="protein sequence ID" value="RKW69902.1"/>
    <property type="molecule type" value="Genomic_DNA"/>
</dbReference>
<proteinExistence type="predicted"/>
<comment type="caution">
    <text evidence="2">The sequence shown here is derived from an EMBL/GenBank/DDBJ whole genome shotgun (WGS) entry which is preliminary data.</text>
</comment>
<keyword evidence="1" id="KW-1133">Transmembrane helix</keyword>
<organism evidence="2 3">
    <name type="scientific">Galactobacter caseinivorans</name>
    <dbReference type="NCBI Taxonomy" id="2676123"/>
    <lineage>
        <taxon>Bacteria</taxon>
        <taxon>Bacillati</taxon>
        <taxon>Actinomycetota</taxon>
        <taxon>Actinomycetes</taxon>
        <taxon>Micrococcales</taxon>
        <taxon>Micrococcaceae</taxon>
        <taxon>Galactobacter</taxon>
    </lineage>
</organism>
<dbReference type="Proteomes" id="UP000273119">
    <property type="component" value="Unassembled WGS sequence"/>
</dbReference>
<evidence type="ECO:0000313" key="3">
    <source>
        <dbReference type="Proteomes" id="UP000273119"/>
    </source>
</evidence>